<dbReference type="GO" id="GO:0032787">
    <property type="term" value="P:monocarboxylic acid metabolic process"/>
    <property type="evidence" value="ECO:0007669"/>
    <property type="project" value="UniProtKB-ARBA"/>
</dbReference>
<dbReference type="Pfam" id="PF13561">
    <property type="entry name" value="adh_short_C2"/>
    <property type="match status" value="1"/>
</dbReference>
<dbReference type="AlphaFoldDB" id="A0A4Y8MH05"/>
<gene>
    <name evidence="2" type="ORF">E2553_44570</name>
</gene>
<dbReference type="InterPro" id="IPR002347">
    <property type="entry name" value="SDR_fam"/>
</dbReference>
<dbReference type="PROSITE" id="PS00061">
    <property type="entry name" value="ADH_SHORT"/>
    <property type="match status" value="1"/>
</dbReference>
<dbReference type="PRINTS" id="PR00081">
    <property type="entry name" value="GDHRDH"/>
</dbReference>
<organism evidence="2 3">
    <name type="scientific">Paraburkholderia dipogonis</name>
    <dbReference type="NCBI Taxonomy" id="1211383"/>
    <lineage>
        <taxon>Bacteria</taxon>
        <taxon>Pseudomonadati</taxon>
        <taxon>Pseudomonadota</taxon>
        <taxon>Betaproteobacteria</taxon>
        <taxon>Burkholderiales</taxon>
        <taxon>Burkholderiaceae</taxon>
        <taxon>Paraburkholderia</taxon>
    </lineage>
</organism>
<dbReference type="Proteomes" id="UP000297385">
    <property type="component" value="Unassembled WGS sequence"/>
</dbReference>
<protein>
    <submittedName>
        <fullName evidence="2">SDR family oxidoreductase</fullName>
    </submittedName>
</protein>
<dbReference type="FunFam" id="3.40.50.720:FF:000084">
    <property type="entry name" value="Short-chain dehydrogenase reductase"/>
    <property type="match status" value="1"/>
</dbReference>
<dbReference type="Gene3D" id="3.40.50.720">
    <property type="entry name" value="NAD(P)-binding Rossmann-like Domain"/>
    <property type="match status" value="1"/>
</dbReference>
<dbReference type="InterPro" id="IPR020904">
    <property type="entry name" value="Sc_DH/Rdtase_CS"/>
</dbReference>
<reference evidence="2 3" key="1">
    <citation type="submission" date="2019-03" db="EMBL/GenBank/DDBJ databases">
        <title>Complete Genome Sequence of Paraburkholderia dipogonis ICMP 19430T, a Nitrogen-fixing Symbiont of the South African Invasive Legume Dipogon lignosus in New Zealand.</title>
        <authorList>
            <person name="De Meyer S.E."/>
        </authorList>
    </citation>
    <scope>NUCLEOTIDE SEQUENCE [LARGE SCALE GENOMIC DNA]</scope>
    <source>
        <strain evidence="2 3">ICMP 19430</strain>
    </source>
</reference>
<dbReference type="SUPFAM" id="SSF51735">
    <property type="entry name" value="NAD(P)-binding Rossmann-fold domains"/>
    <property type="match status" value="1"/>
</dbReference>
<dbReference type="PANTHER" id="PTHR42879">
    <property type="entry name" value="3-OXOACYL-(ACYL-CARRIER-PROTEIN) REDUCTASE"/>
    <property type="match status" value="1"/>
</dbReference>
<accession>A0A4Y8MH05</accession>
<dbReference type="PANTHER" id="PTHR42879:SF2">
    <property type="entry name" value="3-OXOACYL-[ACYL-CARRIER-PROTEIN] REDUCTASE FABG"/>
    <property type="match status" value="1"/>
</dbReference>
<comment type="caution">
    <text evidence="2">The sequence shown here is derived from an EMBL/GenBank/DDBJ whole genome shotgun (WGS) entry which is preliminary data.</text>
</comment>
<proteinExistence type="inferred from homology"/>
<dbReference type="PRINTS" id="PR00080">
    <property type="entry name" value="SDRFAMILY"/>
</dbReference>
<comment type="similarity">
    <text evidence="1">Belongs to the short-chain dehydrogenases/reductases (SDR) family.</text>
</comment>
<sequence length="263" mass="27620">MWMMTEFKAKSAVIIGGETGIGRASAEALAKSGMSVTIAGIIAAKGHETAEAINARGGDAIFVHLDVRDSKKVTEVVQQGRAEGHDILVYSAGVFDNLAGCTDTSEELWNQLMDINLKGCFLANKAALEIMVKRGWGRIVNIGSIASFNASADGFPYTVSKHGMVGLTKHIARRYGKDGITANCVCPGIIETDIVSNTKNIIGDCAPALSQDIMNGDGWKKWVPVGRQGTVGEVADLVAYLAGGSAGYITGQSLVIDGGWLTA</sequence>
<evidence type="ECO:0000313" key="3">
    <source>
        <dbReference type="Proteomes" id="UP000297385"/>
    </source>
</evidence>
<dbReference type="InterPro" id="IPR050259">
    <property type="entry name" value="SDR"/>
</dbReference>
<dbReference type="EMBL" id="SNVI01000008">
    <property type="protein sequence ID" value="TFE36737.1"/>
    <property type="molecule type" value="Genomic_DNA"/>
</dbReference>
<name>A0A4Y8MH05_9BURK</name>
<evidence type="ECO:0000313" key="2">
    <source>
        <dbReference type="EMBL" id="TFE36737.1"/>
    </source>
</evidence>
<dbReference type="InterPro" id="IPR036291">
    <property type="entry name" value="NAD(P)-bd_dom_sf"/>
</dbReference>
<evidence type="ECO:0000256" key="1">
    <source>
        <dbReference type="ARBA" id="ARBA00006484"/>
    </source>
</evidence>